<sequence length="238" mass="26879">MVYLVAISCIFEASEAILSKAIFKMIKKVNKSGPYIGLLVPSIAELQPLFQSPCFKHSDSFTHLDFADFGFIFEGRRFHIGSIEEKKVIIAHTGKGMMNAAIAAQMLSNLFDVKSILHYGLAANANENLNIGDIVIPQFWAHTGLWNWQKYGDGPDDELPLEEYGDFTRDYGHLNFADYTNKTDVDEYSADNFLNSIWYQPEEIFHADGDPESKDTTFWVPIANAFFQFAKNLEASIP</sequence>
<dbReference type="PANTHER" id="PTHR21234">
    <property type="entry name" value="PURINE NUCLEOSIDE PHOSPHORYLASE"/>
    <property type="match status" value="1"/>
</dbReference>
<dbReference type="Gene3D" id="3.40.50.1580">
    <property type="entry name" value="Nucleoside phosphorylase domain"/>
    <property type="match status" value="1"/>
</dbReference>
<dbReference type="AlphaFoldDB" id="A0A835DDZ2"/>
<dbReference type="OMA" id="NGHINSP"/>
<dbReference type="GO" id="GO:0009116">
    <property type="term" value="P:nucleoside metabolic process"/>
    <property type="evidence" value="ECO:0007669"/>
    <property type="project" value="InterPro"/>
</dbReference>
<accession>A0A835DDZ2</accession>
<feature type="domain" description="Nucleoside phosphorylase" evidence="1">
    <location>
        <begin position="65"/>
        <end position="152"/>
    </location>
</feature>
<evidence type="ECO:0000313" key="2">
    <source>
        <dbReference type="EMBL" id="KAF8400833.1"/>
    </source>
</evidence>
<keyword evidence="3" id="KW-1185">Reference proteome</keyword>
<comment type="caution">
    <text evidence="2">The sequence shown here is derived from an EMBL/GenBank/DDBJ whole genome shotgun (WGS) entry which is preliminary data.</text>
</comment>
<evidence type="ECO:0000313" key="3">
    <source>
        <dbReference type="Proteomes" id="UP000655225"/>
    </source>
</evidence>
<dbReference type="OrthoDB" id="1891335at2759"/>
<protein>
    <recommendedName>
        <fullName evidence="1">Nucleoside phosphorylase domain-containing protein</fullName>
    </recommendedName>
</protein>
<dbReference type="PANTHER" id="PTHR21234:SF42">
    <property type="entry name" value="PHOSPHORYLASE SUPERFAMILY PROTEIN"/>
    <property type="match status" value="1"/>
</dbReference>
<name>A0A835DDZ2_TETSI</name>
<reference evidence="2 3" key="1">
    <citation type="submission" date="2020-04" db="EMBL/GenBank/DDBJ databases">
        <title>Plant Genome Project.</title>
        <authorList>
            <person name="Zhang R.-G."/>
        </authorList>
    </citation>
    <scope>NUCLEOTIDE SEQUENCE [LARGE SCALE GENOMIC DNA]</scope>
    <source>
        <strain evidence="2">YNK0</strain>
        <tissue evidence="2">Leaf</tissue>
    </source>
</reference>
<dbReference type="InterPro" id="IPR000845">
    <property type="entry name" value="Nucleoside_phosphorylase_d"/>
</dbReference>
<organism evidence="2 3">
    <name type="scientific">Tetracentron sinense</name>
    <name type="common">Spur-leaf</name>
    <dbReference type="NCBI Taxonomy" id="13715"/>
    <lineage>
        <taxon>Eukaryota</taxon>
        <taxon>Viridiplantae</taxon>
        <taxon>Streptophyta</taxon>
        <taxon>Embryophyta</taxon>
        <taxon>Tracheophyta</taxon>
        <taxon>Spermatophyta</taxon>
        <taxon>Magnoliopsida</taxon>
        <taxon>Trochodendrales</taxon>
        <taxon>Trochodendraceae</taxon>
        <taxon>Tetracentron</taxon>
    </lineage>
</organism>
<proteinExistence type="predicted"/>
<dbReference type="SUPFAM" id="SSF53167">
    <property type="entry name" value="Purine and uridine phosphorylases"/>
    <property type="match status" value="1"/>
</dbReference>
<dbReference type="Pfam" id="PF01048">
    <property type="entry name" value="PNP_UDP_1"/>
    <property type="match status" value="1"/>
</dbReference>
<dbReference type="Proteomes" id="UP000655225">
    <property type="component" value="Unassembled WGS sequence"/>
</dbReference>
<gene>
    <name evidence="2" type="ORF">HHK36_014135</name>
</gene>
<dbReference type="InterPro" id="IPR035994">
    <property type="entry name" value="Nucleoside_phosphorylase_sf"/>
</dbReference>
<evidence type="ECO:0000259" key="1">
    <source>
        <dbReference type="Pfam" id="PF01048"/>
    </source>
</evidence>
<dbReference type="GO" id="GO:0003824">
    <property type="term" value="F:catalytic activity"/>
    <property type="evidence" value="ECO:0007669"/>
    <property type="project" value="InterPro"/>
</dbReference>
<dbReference type="EMBL" id="JABCRI010000009">
    <property type="protein sequence ID" value="KAF8400833.1"/>
    <property type="molecule type" value="Genomic_DNA"/>
</dbReference>